<dbReference type="GO" id="GO:0005315">
    <property type="term" value="F:phosphate transmembrane transporter activity"/>
    <property type="evidence" value="ECO:0007669"/>
    <property type="project" value="InterPro"/>
</dbReference>
<dbReference type="AlphaFoldDB" id="A0A1V9WYH0"/>
<dbReference type="Proteomes" id="UP000192247">
    <property type="component" value="Unassembled WGS sequence"/>
</dbReference>
<evidence type="ECO:0000256" key="6">
    <source>
        <dbReference type="ARBA" id="ARBA00022989"/>
    </source>
</evidence>
<evidence type="ECO:0000256" key="7">
    <source>
        <dbReference type="ARBA" id="ARBA00023136"/>
    </source>
</evidence>
<feature type="transmembrane region" description="Helical" evidence="8">
    <location>
        <begin position="20"/>
        <end position="40"/>
    </location>
</feature>
<keyword evidence="7 8" id="KW-0472">Membrane</keyword>
<comment type="subcellular location">
    <subcellularLocation>
        <location evidence="1 8">Membrane</location>
        <topology evidence="1 8">Multi-pass membrane protein</topology>
    </subcellularLocation>
</comment>
<keyword evidence="6 8" id="KW-1133">Transmembrane helix</keyword>
<dbReference type="PANTHER" id="PTHR11101:SF80">
    <property type="entry name" value="PHOSPHATE TRANSPORTER"/>
    <property type="match status" value="1"/>
</dbReference>
<evidence type="ECO:0000256" key="4">
    <source>
        <dbReference type="ARBA" id="ARBA00022592"/>
    </source>
</evidence>
<evidence type="ECO:0000313" key="10">
    <source>
        <dbReference type="Proteomes" id="UP000192247"/>
    </source>
</evidence>
<dbReference type="EMBL" id="MNPL01032943">
    <property type="protein sequence ID" value="OQR66325.1"/>
    <property type="molecule type" value="Genomic_DNA"/>
</dbReference>
<dbReference type="PANTHER" id="PTHR11101">
    <property type="entry name" value="PHOSPHATE TRANSPORTER"/>
    <property type="match status" value="1"/>
</dbReference>
<dbReference type="OrthoDB" id="260807at2759"/>
<sequence length="474" mass="51400">MDLVSAILPTLKPDDLENMLPWILIAGFVVCFFLAFGVGANDVASFFGTSVGAKALKLRQALIMAMILETLSAILIGYRVSDTVPRSIFDVNIYHGDEKLLMLGCLSALLASAVWTILATALALPISSTHSIVGAIIGFTMVAKGCSSVRWSGVVEAVISCLVSPVLSGLISISIFSLILKFIVYTNNAINNALLFLPFFYFGTFFVNFFSLFLMGPHVFKFHLLPTWIAFLISIALALGCAVFVRLCCVPRIKTIIENTVVTDRENVKHKTHSIDRFVSAEFSSEEFITADCNLDESKSNLNNEPEVNELFSTLQVLTALFGVFAYGGNDASNATGLLLPLWIIYHEGSVAPESESPFHILLFSSIGICVGLWVYGQKVIKTIGERLTRISAMNGFSVEVGSASTALAASIVGLPTSMTYCKVVSVMFVGYFIKNSGGVDWKVFKDIVATWLCTLPITAMLSAGIMYILTVTV</sequence>
<protein>
    <recommendedName>
        <fullName evidence="8">Phosphate transporter</fullName>
    </recommendedName>
</protein>
<dbReference type="InterPro" id="IPR001204">
    <property type="entry name" value="Phos_transporter"/>
</dbReference>
<comment type="function">
    <text evidence="8">Sodium-phosphate symporter.</text>
</comment>
<feature type="transmembrane region" description="Helical" evidence="8">
    <location>
        <begin position="449"/>
        <end position="470"/>
    </location>
</feature>
<feature type="transmembrane region" description="Helical" evidence="8">
    <location>
        <begin position="359"/>
        <end position="376"/>
    </location>
</feature>
<accession>A0A1V9WYH0</accession>
<feature type="transmembrane region" description="Helical" evidence="8">
    <location>
        <begin position="100"/>
        <end position="124"/>
    </location>
</feature>
<feature type="transmembrane region" description="Helical" evidence="8">
    <location>
        <begin position="157"/>
        <end position="180"/>
    </location>
</feature>
<keyword evidence="3 8" id="KW-0813">Transport</keyword>
<feature type="transmembrane region" description="Helical" evidence="8">
    <location>
        <begin position="131"/>
        <end position="151"/>
    </location>
</feature>
<name>A0A1V9WYH0_9ACAR</name>
<keyword evidence="5 8" id="KW-0812">Transmembrane</keyword>
<feature type="transmembrane region" description="Helical" evidence="8">
    <location>
        <begin position="228"/>
        <end position="249"/>
    </location>
</feature>
<comment type="caution">
    <text evidence="9">The sequence shown here is derived from an EMBL/GenBank/DDBJ whole genome shotgun (WGS) entry which is preliminary data.</text>
</comment>
<proteinExistence type="inferred from homology"/>
<comment type="similarity">
    <text evidence="2 8">Belongs to the inorganic phosphate transporter (PiT) (TC 2.A.20) family.</text>
</comment>
<dbReference type="GO" id="GO:0035435">
    <property type="term" value="P:phosphate ion transmembrane transport"/>
    <property type="evidence" value="ECO:0007669"/>
    <property type="project" value="TreeGrafter"/>
</dbReference>
<organism evidence="9 10">
    <name type="scientific">Tropilaelaps mercedesae</name>
    <dbReference type="NCBI Taxonomy" id="418985"/>
    <lineage>
        <taxon>Eukaryota</taxon>
        <taxon>Metazoa</taxon>
        <taxon>Ecdysozoa</taxon>
        <taxon>Arthropoda</taxon>
        <taxon>Chelicerata</taxon>
        <taxon>Arachnida</taxon>
        <taxon>Acari</taxon>
        <taxon>Parasitiformes</taxon>
        <taxon>Mesostigmata</taxon>
        <taxon>Gamasina</taxon>
        <taxon>Dermanyssoidea</taxon>
        <taxon>Laelapidae</taxon>
        <taxon>Tropilaelaps</taxon>
    </lineage>
</organism>
<evidence type="ECO:0000256" key="1">
    <source>
        <dbReference type="ARBA" id="ARBA00004141"/>
    </source>
</evidence>
<evidence type="ECO:0000313" key="9">
    <source>
        <dbReference type="EMBL" id="OQR66325.1"/>
    </source>
</evidence>
<dbReference type="FunCoup" id="A0A1V9WYH0">
    <property type="interactions" value="624"/>
</dbReference>
<dbReference type="InParanoid" id="A0A1V9WYH0"/>
<evidence type="ECO:0000256" key="2">
    <source>
        <dbReference type="ARBA" id="ARBA00009916"/>
    </source>
</evidence>
<evidence type="ECO:0000256" key="5">
    <source>
        <dbReference type="ARBA" id="ARBA00022692"/>
    </source>
</evidence>
<evidence type="ECO:0000256" key="8">
    <source>
        <dbReference type="RuleBase" id="RU363058"/>
    </source>
</evidence>
<feature type="transmembrane region" description="Helical" evidence="8">
    <location>
        <begin position="61"/>
        <end position="80"/>
    </location>
</feature>
<keyword evidence="10" id="KW-1185">Reference proteome</keyword>
<dbReference type="Pfam" id="PF01384">
    <property type="entry name" value="PHO4"/>
    <property type="match status" value="1"/>
</dbReference>
<gene>
    <name evidence="9" type="ORF">BIW11_02369</name>
</gene>
<reference evidence="9 10" key="1">
    <citation type="journal article" date="2017" name="Gigascience">
        <title>Draft genome of the honey bee ectoparasitic mite, Tropilaelaps mercedesae, is shaped by the parasitic life history.</title>
        <authorList>
            <person name="Dong X."/>
            <person name="Armstrong S.D."/>
            <person name="Xia D."/>
            <person name="Makepeace B.L."/>
            <person name="Darby A.C."/>
            <person name="Kadowaki T."/>
        </authorList>
    </citation>
    <scope>NUCLEOTIDE SEQUENCE [LARGE SCALE GENOMIC DNA]</scope>
    <source>
        <strain evidence="9">Wuxi-XJTLU</strain>
    </source>
</reference>
<dbReference type="GO" id="GO:0016020">
    <property type="term" value="C:membrane"/>
    <property type="evidence" value="ECO:0007669"/>
    <property type="project" value="UniProtKB-SubCell"/>
</dbReference>
<evidence type="ECO:0000256" key="3">
    <source>
        <dbReference type="ARBA" id="ARBA00022448"/>
    </source>
</evidence>
<feature type="transmembrane region" description="Helical" evidence="8">
    <location>
        <begin position="192"/>
        <end position="216"/>
    </location>
</feature>
<keyword evidence="4 8" id="KW-0592">Phosphate transport</keyword>